<evidence type="ECO:0000259" key="3">
    <source>
        <dbReference type="SMART" id="SM00822"/>
    </source>
</evidence>
<dbReference type="Gene3D" id="3.40.50.720">
    <property type="entry name" value="NAD(P)-binding Rossmann-like Domain"/>
    <property type="match status" value="1"/>
</dbReference>
<gene>
    <name evidence="4" type="ORF">FNA67_08570</name>
</gene>
<dbReference type="AlphaFoldDB" id="A0A5B9DMI8"/>
<sequence length="248" mass="26262">MAKTEAKGQDLHDKVVLVTGASRGIGYAAALEAARRGAHVVAVARTVGGLEELDDEIQDLGAATTLVPLDLRDGDAIDRLGAAIFERWGALDGMIANAGMLGTLSPLPHIAPDEFDKVFATNVTANFRLIRSMDLLLRQSTAGRAVFVSSGAATNPRAYWGSYAASKAALNAMVKVYAEEMATTTVKANIFYPGQVRTAMRAKAMPGEDPDTLPSPKTIAPALVDMISPRYAENGKLFNVKSGELSEL</sequence>
<name>A0A5B9DMI8_9HYPH</name>
<keyword evidence="5" id="KW-1185">Reference proteome</keyword>
<dbReference type="InterPro" id="IPR020904">
    <property type="entry name" value="Sc_DH/Rdtase_CS"/>
</dbReference>
<evidence type="ECO:0000313" key="4">
    <source>
        <dbReference type="EMBL" id="QEE20226.1"/>
    </source>
</evidence>
<keyword evidence="2" id="KW-0560">Oxidoreductase</keyword>
<dbReference type="SMART" id="SM00822">
    <property type="entry name" value="PKS_KR"/>
    <property type="match status" value="1"/>
</dbReference>
<dbReference type="PANTHER" id="PTHR42901">
    <property type="entry name" value="ALCOHOL DEHYDROGENASE"/>
    <property type="match status" value="1"/>
</dbReference>
<evidence type="ECO:0000256" key="2">
    <source>
        <dbReference type="ARBA" id="ARBA00023002"/>
    </source>
</evidence>
<dbReference type="PROSITE" id="PS00061">
    <property type="entry name" value="ADH_SHORT"/>
    <property type="match status" value="1"/>
</dbReference>
<organism evidence="4 5">
    <name type="scientific">Paradevosia tibetensis</name>
    <dbReference type="NCBI Taxonomy" id="1447062"/>
    <lineage>
        <taxon>Bacteria</taxon>
        <taxon>Pseudomonadati</taxon>
        <taxon>Pseudomonadota</taxon>
        <taxon>Alphaproteobacteria</taxon>
        <taxon>Hyphomicrobiales</taxon>
        <taxon>Devosiaceae</taxon>
        <taxon>Paradevosia</taxon>
    </lineage>
</organism>
<dbReference type="Proteomes" id="UP000321062">
    <property type="component" value="Chromosome"/>
</dbReference>
<dbReference type="InterPro" id="IPR057326">
    <property type="entry name" value="KR_dom"/>
</dbReference>
<feature type="domain" description="Ketoreductase" evidence="3">
    <location>
        <begin position="14"/>
        <end position="211"/>
    </location>
</feature>
<protein>
    <submittedName>
        <fullName evidence="4">SDR family NAD(P)-dependent oxidoreductase</fullName>
    </submittedName>
</protein>
<evidence type="ECO:0000313" key="5">
    <source>
        <dbReference type="Proteomes" id="UP000321062"/>
    </source>
</evidence>
<dbReference type="PANTHER" id="PTHR42901:SF1">
    <property type="entry name" value="ALCOHOL DEHYDROGENASE"/>
    <property type="match status" value="1"/>
</dbReference>
<dbReference type="SUPFAM" id="SSF51735">
    <property type="entry name" value="NAD(P)-binding Rossmann-fold domains"/>
    <property type="match status" value="1"/>
</dbReference>
<reference evidence="4 5" key="1">
    <citation type="journal article" date="2015" name="Int. J. Syst. Evol. Microbiol.">
        <title>Youhaiella tibetensis gen. nov., sp. nov., isolated from subsurface sediment.</title>
        <authorList>
            <person name="Wang Y.X."/>
            <person name="Huang F.Q."/>
            <person name="Nogi Y."/>
            <person name="Pang S.J."/>
            <person name="Wang P.K."/>
            <person name="Lv J."/>
        </authorList>
    </citation>
    <scope>NUCLEOTIDE SEQUENCE [LARGE SCALE GENOMIC DNA]</scope>
    <source>
        <strain evidence="5">fig4</strain>
    </source>
</reference>
<dbReference type="GO" id="GO:0016491">
    <property type="term" value="F:oxidoreductase activity"/>
    <property type="evidence" value="ECO:0007669"/>
    <property type="project" value="UniProtKB-KW"/>
</dbReference>
<accession>A0A5B9DMI8</accession>
<dbReference type="EMBL" id="CP041690">
    <property type="protein sequence ID" value="QEE20226.1"/>
    <property type="molecule type" value="Genomic_DNA"/>
</dbReference>
<dbReference type="InterPro" id="IPR036291">
    <property type="entry name" value="NAD(P)-bd_dom_sf"/>
</dbReference>
<comment type="similarity">
    <text evidence="1">Belongs to the short-chain dehydrogenases/reductases (SDR) family.</text>
</comment>
<evidence type="ECO:0000256" key="1">
    <source>
        <dbReference type="ARBA" id="ARBA00006484"/>
    </source>
</evidence>
<dbReference type="KEGG" id="yti:FNA67_08570"/>
<dbReference type="RefSeq" id="WP_049704799.1">
    <property type="nucleotide sequence ID" value="NZ_BMFM01000001.1"/>
</dbReference>
<dbReference type="PRINTS" id="PR00081">
    <property type="entry name" value="GDHRDH"/>
</dbReference>
<dbReference type="Pfam" id="PF00106">
    <property type="entry name" value="adh_short"/>
    <property type="match status" value="1"/>
</dbReference>
<dbReference type="InterPro" id="IPR002347">
    <property type="entry name" value="SDR_fam"/>
</dbReference>
<proteinExistence type="inferred from homology"/>
<dbReference type="OrthoDB" id="9790785at2"/>